<dbReference type="InterPro" id="IPR036396">
    <property type="entry name" value="Cyt_P450_sf"/>
</dbReference>
<gene>
    <name evidence="11" type="ORF">AQUCO_00500271v1</name>
</gene>
<evidence type="ECO:0000256" key="10">
    <source>
        <dbReference type="SAM" id="Phobius"/>
    </source>
</evidence>
<keyword evidence="4 8" id="KW-0479">Metal-binding</keyword>
<protein>
    <recommendedName>
        <fullName evidence="13">Cytochrome P450</fullName>
    </recommendedName>
</protein>
<evidence type="ECO:0000313" key="11">
    <source>
        <dbReference type="EMBL" id="PIA58215.1"/>
    </source>
</evidence>
<dbReference type="CDD" id="cd11072">
    <property type="entry name" value="CYP71-like"/>
    <property type="match status" value="1"/>
</dbReference>
<reference evidence="11 12" key="1">
    <citation type="submission" date="2017-09" db="EMBL/GenBank/DDBJ databases">
        <title>WGS assembly of Aquilegia coerulea Goldsmith.</title>
        <authorList>
            <person name="Hodges S."/>
            <person name="Kramer E."/>
            <person name="Nordborg M."/>
            <person name="Tomkins J."/>
            <person name="Borevitz J."/>
            <person name="Derieg N."/>
            <person name="Yan J."/>
            <person name="Mihaltcheva S."/>
            <person name="Hayes R.D."/>
            <person name="Rokhsar D."/>
        </authorList>
    </citation>
    <scope>NUCLEOTIDE SEQUENCE [LARGE SCALE GENOMIC DNA]</scope>
    <source>
        <strain evidence="12">cv. Goldsmith</strain>
    </source>
</reference>
<accession>A0A2G5ER53</accession>
<dbReference type="GO" id="GO:0016705">
    <property type="term" value="F:oxidoreductase activity, acting on paired donors, with incorporation or reduction of molecular oxygen"/>
    <property type="evidence" value="ECO:0007669"/>
    <property type="project" value="InterPro"/>
</dbReference>
<dbReference type="GO" id="GO:0005506">
    <property type="term" value="F:iron ion binding"/>
    <property type="evidence" value="ECO:0007669"/>
    <property type="project" value="InterPro"/>
</dbReference>
<name>A0A2G5ER53_AQUCA</name>
<keyword evidence="12" id="KW-1185">Reference proteome</keyword>
<dbReference type="GO" id="GO:0020037">
    <property type="term" value="F:heme binding"/>
    <property type="evidence" value="ECO:0007669"/>
    <property type="project" value="InterPro"/>
</dbReference>
<dbReference type="PRINTS" id="PR00463">
    <property type="entry name" value="EP450I"/>
</dbReference>
<keyword evidence="7 9" id="KW-0503">Monooxygenase</keyword>
<evidence type="ECO:0000256" key="3">
    <source>
        <dbReference type="ARBA" id="ARBA00022617"/>
    </source>
</evidence>
<dbReference type="Gene3D" id="1.10.630.10">
    <property type="entry name" value="Cytochrome P450"/>
    <property type="match status" value="1"/>
</dbReference>
<organism evidence="11 12">
    <name type="scientific">Aquilegia coerulea</name>
    <name type="common">Rocky mountain columbine</name>
    <dbReference type="NCBI Taxonomy" id="218851"/>
    <lineage>
        <taxon>Eukaryota</taxon>
        <taxon>Viridiplantae</taxon>
        <taxon>Streptophyta</taxon>
        <taxon>Embryophyta</taxon>
        <taxon>Tracheophyta</taxon>
        <taxon>Spermatophyta</taxon>
        <taxon>Magnoliopsida</taxon>
        <taxon>Ranunculales</taxon>
        <taxon>Ranunculaceae</taxon>
        <taxon>Thalictroideae</taxon>
        <taxon>Aquilegia</taxon>
    </lineage>
</organism>
<evidence type="ECO:0000256" key="4">
    <source>
        <dbReference type="ARBA" id="ARBA00022723"/>
    </source>
</evidence>
<dbReference type="PRINTS" id="PR00385">
    <property type="entry name" value="P450"/>
</dbReference>
<evidence type="ECO:0000256" key="7">
    <source>
        <dbReference type="ARBA" id="ARBA00023033"/>
    </source>
</evidence>
<keyword evidence="5 9" id="KW-0560">Oxidoreductase</keyword>
<dbReference type="STRING" id="218851.A0A2G5ER53"/>
<dbReference type="InterPro" id="IPR002401">
    <property type="entry name" value="Cyt_P450_E_grp-I"/>
</dbReference>
<dbReference type="Proteomes" id="UP000230069">
    <property type="component" value="Unassembled WGS sequence"/>
</dbReference>
<evidence type="ECO:0000313" key="12">
    <source>
        <dbReference type="Proteomes" id="UP000230069"/>
    </source>
</evidence>
<dbReference type="SUPFAM" id="SSF48264">
    <property type="entry name" value="Cytochrome P450"/>
    <property type="match status" value="1"/>
</dbReference>
<dbReference type="OrthoDB" id="2789670at2759"/>
<dbReference type="PANTHER" id="PTHR47955:SF8">
    <property type="entry name" value="CYTOCHROME P450 71D11-LIKE"/>
    <property type="match status" value="1"/>
</dbReference>
<evidence type="ECO:0000256" key="9">
    <source>
        <dbReference type="RuleBase" id="RU000461"/>
    </source>
</evidence>
<dbReference type="PROSITE" id="PS00086">
    <property type="entry name" value="CYTOCHROME_P450"/>
    <property type="match status" value="1"/>
</dbReference>
<feature type="transmembrane region" description="Helical" evidence="10">
    <location>
        <begin position="6"/>
        <end position="24"/>
    </location>
</feature>
<dbReference type="InParanoid" id="A0A2G5ER53"/>
<keyword evidence="10" id="KW-0472">Membrane</keyword>
<dbReference type="AlphaFoldDB" id="A0A2G5ER53"/>
<evidence type="ECO:0000256" key="5">
    <source>
        <dbReference type="ARBA" id="ARBA00023002"/>
    </source>
</evidence>
<dbReference type="InterPro" id="IPR001128">
    <property type="entry name" value="Cyt_P450"/>
</dbReference>
<evidence type="ECO:0000256" key="6">
    <source>
        <dbReference type="ARBA" id="ARBA00023004"/>
    </source>
</evidence>
<keyword evidence="6 8" id="KW-0408">Iron</keyword>
<keyword evidence="3 8" id="KW-0349">Heme</keyword>
<proteinExistence type="inferred from homology"/>
<dbReference type="Pfam" id="PF00067">
    <property type="entry name" value="p450"/>
    <property type="match status" value="1"/>
</dbReference>
<keyword evidence="10" id="KW-0812">Transmembrane</keyword>
<dbReference type="PANTHER" id="PTHR47955">
    <property type="entry name" value="CYTOCHROME P450 FAMILY 71 PROTEIN"/>
    <property type="match status" value="1"/>
</dbReference>
<comment type="cofactor">
    <cofactor evidence="1 8">
        <name>heme</name>
        <dbReference type="ChEBI" id="CHEBI:30413"/>
    </cofactor>
</comment>
<dbReference type="GO" id="GO:0044550">
    <property type="term" value="P:secondary metabolite biosynthetic process"/>
    <property type="evidence" value="ECO:0007669"/>
    <property type="project" value="UniProtKB-ARBA"/>
</dbReference>
<feature type="binding site" description="axial binding residue" evidence="8">
    <location>
        <position position="446"/>
    </location>
    <ligand>
        <name>heme</name>
        <dbReference type="ChEBI" id="CHEBI:30413"/>
    </ligand>
    <ligandPart>
        <name>Fe</name>
        <dbReference type="ChEBI" id="CHEBI:18248"/>
    </ligandPart>
</feature>
<dbReference type="FunFam" id="1.10.630.10:FF:000008">
    <property type="entry name" value="Cytochrome P450 71D8"/>
    <property type="match status" value="1"/>
</dbReference>
<sequence length="505" mass="57549">MELQLLKTFTFIIVTFIFFLFMLVRQSKKSKSTCSTPPLPPGPFELPLIGHLHHLLGLPHRKLKDLSKIYGPIMYLKLGEVPTVVISSPAVAEQIMKTHDLKFADRPHNLVIEVVTYGFKDIASAPYGDYWRQLRKICVLELLSLKKVQSFWSIREDEVSKFIRRISLVAGSQINLSEMIFTLTNDITARAAFGKTCKDKEAFMSVTDDIVSLAAGFSIADLFPSLKFLETISGIKSKIKRIHQKVDKILDDIIREHKENRVEIENSEGDIEEDLVDVLLRIQGGGELEFPITIDNVKAVTLDMFIGGTDTSSTVIEWIFTELLRNPRVMEKAQAEVRQIFNGKKKIDQADIDKLKYLMLVIKESLRLHPPLPLLTPRECRETCILEGYEIPKGSKVFVNAWAMGRDPENWKNPERFEPERFLDLSIDYKGTNFAYIPFGAGRRICPGILFGIANVELPLALLLYHFDWKLANGVKPEELDMTEVLSLVVRPRQNLHVIPTIYNP</sequence>
<comment type="similarity">
    <text evidence="2 9">Belongs to the cytochrome P450 family.</text>
</comment>
<dbReference type="InterPro" id="IPR017972">
    <property type="entry name" value="Cyt_P450_CS"/>
</dbReference>
<evidence type="ECO:0008006" key="13">
    <source>
        <dbReference type="Google" id="ProtNLM"/>
    </source>
</evidence>
<evidence type="ECO:0000256" key="1">
    <source>
        <dbReference type="ARBA" id="ARBA00001971"/>
    </source>
</evidence>
<evidence type="ECO:0000256" key="2">
    <source>
        <dbReference type="ARBA" id="ARBA00010617"/>
    </source>
</evidence>
<dbReference type="GO" id="GO:0004497">
    <property type="term" value="F:monooxygenase activity"/>
    <property type="evidence" value="ECO:0007669"/>
    <property type="project" value="UniProtKB-KW"/>
</dbReference>
<dbReference type="EMBL" id="KZ305022">
    <property type="protein sequence ID" value="PIA58215.1"/>
    <property type="molecule type" value="Genomic_DNA"/>
</dbReference>
<keyword evidence="10" id="KW-1133">Transmembrane helix</keyword>
<evidence type="ECO:0000256" key="8">
    <source>
        <dbReference type="PIRSR" id="PIRSR602401-1"/>
    </source>
</evidence>